<organism evidence="1 2">
    <name type="scientific">Nonomuraea jabiensis</name>
    <dbReference type="NCBI Taxonomy" id="882448"/>
    <lineage>
        <taxon>Bacteria</taxon>
        <taxon>Bacillati</taxon>
        <taxon>Actinomycetota</taxon>
        <taxon>Actinomycetes</taxon>
        <taxon>Streptosporangiales</taxon>
        <taxon>Streptosporangiaceae</taxon>
        <taxon>Nonomuraea</taxon>
    </lineage>
</organism>
<accession>A0A7W9G2H6</accession>
<proteinExistence type="predicted"/>
<reference evidence="1 2" key="1">
    <citation type="submission" date="2020-08" db="EMBL/GenBank/DDBJ databases">
        <title>Sequencing the genomes of 1000 actinobacteria strains.</title>
        <authorList>
            <person name="Klenk H.-P."/>
        </authorList>
    </citation>
    <scope>NUCLEOTIDE SEQUENCE [LARGE SCALE GENOMIC DNA]</scope>
    <source>
        <strain evidence="1 2">DSM 45507</strain>
    </source>
</reference>
<keyword evidence="1" id="KW-0808">Transferase</keyword>
<keyword evidence="2" id="KW-1185">Reference proteome</keyword>
<dbReference type="EMBL" id="JACHMB010000001">
    <property type="protein sequence ID" value="MBB5775980.1"/>
    <property type="molecule type" value="Genomic_DNA"/>
</dbReference>
<protein>
    <submittedName>
        <fullName evidence="1">Cytidylate kinase</fullName>
    </submittedName>
</protein>
<gene>
    <name evidence="1" type="ORF">HD596_002736</name>
</gene>
<dbReference type="Proteomes" id="UP000579153">
    <property type="component" value="Unassembled WGS sequence"/>
</dbReference>
<evidence type="ECO:0000313" key="2">
    <source>
        <dbReference type="Proteomes" id="UP000579153"/>
    </source>
</evidence>
<dbReference type="SUPFAM" id="SSF52540">
    <property type="entry name" value="P-loop containing nucleoside triphosphate hydrolases"/>
    <property type="match status" value="1"/>
</dbReference>
<dbReference type="Gene3D" id="3.40.50.300">
    <property type="entry name" value="P-loop containing nucleotide triphosphate hydrolases"/>
    <property type="match status" value="1"/>
</dbReference>
<dbReference type="RefSeq" id="WP_185069578.1">
    <property type="nucleotide sequence ID" value="NZ_JACHMB010000001.1"/>
</dbReference>
<evidence type="ECO:0000313" key="1">
    <source>
        <dbReference type="EMBL" id="MBB5775980.1"/>
    </source>
</evidence>
<dbReference type="InterPro" id="IPR027417">
    <property type="entry name" value="P-loop_NTPase"/>
</dbReference>
<sequence>MPVLIISGPVGVGKTSVAGEIFDQLIARDISHAVIDLDNLGLCWPFGEEDPYNDRMAMRNLADVWRNYAAAGVERLVIARVVETRDELAAYRAAVPGADVVVCQLMADKQTLLGRVARREAGSSQEALARRAVELADSLAKSDVADIVVSTADRELTDIALEVLRTAHWIESD</sequence>
<dbReference type="GO" id="GO:0016301">
    <property type="term" value="F:kinase activity"/>
    <property type="evidence" value="ECO:0007669"/>
    <property type="project" value="UniProtKB-KW"/>
</dbReference>
<keyword evidence="1" id="KW-0418">Kinase</keyword>
<comment type="caution">
    <text evidence="1">The sequence shown here is derived from an EMBL/GenBank/DDBJ whole genome shotgun (WGS) entry which is preliminary data.</text>
</comment>
<name>A0A7W9G2H6_9ACTN</name>
<dbReference type="AlphaFoldDB" id="A0A7W9G2H6"/>